<dbReference type="InterPro" id="IPR017871">
    <property type="entry name" value="ABC_transporter-like_CS"/>
</dbReference>
<dbReference type="Pfam" id="PF00005">
    <property type="entry name" value="ABC_tran"/>
    <property type="match status" value="1"/>
</dbReference>
<dbReference type="SUPFAM" id="SSF50331">
    <property type="entry name" value="MOP-like"/>
    <property type="match status" value="1"/>
</dbReference>
<evidence type="ECO:0000256" key="1">
    <source>
        <dbReference type="ARBA" id="ARBA00005417"/>
    </source>
</evidence>
<reference evidence="10" key="1">
    <citation type="journal article" date="2019" name="Int. J. Syst. Evol. Microbiol.">
        <title>The Global Catalogue of Microorganisms (GCM) 10K type strain sequencing project: providing services to taxonomists for standard genome sequencing and annotation.</title>
        <authorList>
            <consortium name="The Broad Institute Genomics Platform"/>
            <consortium name="The Broad Institute Genome Sequencing Center for Infectious Disease"/>
            <person name="Wu L."/>
            <person name="Ma J."/>
        </authorList>
    </citation>
    <scope>NUCLEOTIDE SEQUENCE [LARGE SCALE GENOMIC DNA]</scope>
    <source>
        <strain evidence="10">CGMCC 4.7242</strain>
    </source>
</reference>
<organism evidence="9 10">
    <name type="scientific">Halodurantibacterium flavum</name>
    <dbReference type="NCBI Taxonomy" id="1382802"/>
    <lineage>
        <taxon>Bacteria</taxon>
        <taxon>Pseudomonadati</taxon>
        <taxon>Pseudomonadota</taxon>
        <taxon>Alphaproteobacteria</taxon>
        <taxon>Rhodobacterales</taxon>
        <taxon>Paracoccaceae</taxon>
        <taxon>Halodurantibacterium</taxon>
    </lineage>
</organism>
<gene>
    <name evidence="9" type="ORF">ACFSGJ_01155</name>
</gene>
<dbReference type="InterPro" id="IPR013611">
    <property type="entry name" value="Transp-assoc_OB_typ2"/>
</dbReference>
<evidence type="ECO:0000256" key="5">
    <source>
        <dbReference type="ARBA" id="ARBA00022840"/>
    </source>
</evidence>
<dbReference type="Gene3D" id="2.40.50.100">
    <property type="match status" value="2"/>
</dbReference>
<dbReference type="InterPro" id="IPR047641">
    <property type="entry name" value="ABC_transpr_MalK/UgpC-like"/>
</dbReference>
<evidence type="ECO:0000256" key="4">
    <source>
        <dbReference type="ARBA" id="ARBA00022741"/>
    </source>
</evidence>
<keyword evidence="3" id="KW-1003">Cell membrane</keyword>
<dbReference type="Gene3D" id="3.40.50.300">
    <property type="entry name" value="P-loop containing nucleotide triphosphate hydrolases"/>
    <property type="match status" value="1"/>
</dbReference>
<dbReference type="PROSITE" id="PS00211">
    <property type="entry name" value="ABC_TRANSPORTER_1"/>
    <property type="match status" value="1"/>
</dbReference>
<dbReference type="Pfam" id="PF08402">
    <property type="entry name" value="TOBE_2"/>
    <property type="match status" value="1"/>
</dbReference>
<dbReference type="PANTHER" id="PTHR43875:SF15">
    <property type="entry name" value="TREHALOSE IMPORT ATP-BINDING PROTEIN SUGC"/>
    <property type="match status" value="1"/>
</dbReference>
<dbReference type="GO" id="GO:0005524">
    <property type="term" value="F:ATP binding"/>
    <property type="evidence" value="ECO:0007669"/>
    <property type="project" value="UniProtKB-KW"/>
</dbReference>
<name>A0ABW4S164_9RHOB</name>
<evidence type="ECO:0000313" key="10">
    <source>
        <dbReference type="Proteomes" id="UP001597353"/>
    </source>
</evidence>
<evidence type="ECO:0000256" key="6">
    <source>
        <dbReference type="ARBA" id="ARBA00022967"/>
    </source>
</evidence>
<keyword evidence="6" id="KW-1278">Translocase</keyword>
<sequence>MTSDRTTPQPTAQPAAELRLEGISRHFGASAALSEVSVTIPAGRFTVLLGPSGCGKSTLLRLIAGLDRPDAGRILLDGQDITALPPAARDLAMVFQSYALFPHLSVAENILFGLSVRRVPRPAQRERLGRVAGMMGLDTLLDRKPGQLSGGQQQRVALARAVISERPVCLMDEPLSNLDAKLRAEMRVEIRALQQRLGLTMVYVTHDQVEAMTMADQIVVMNGGRVEQVADPRGLYARPETTFCARFIGTPPMNLIAPDDLALADGIMPPGTLAGLRPEDIFLADQGPEAAVEGIEYLGADQLIAARIGRSRLILRLPARQGPPPARIRIGWAPGALHLFDPSGRRIAVPEHLFSPSSVKEPVR</sequence>
<keyword evidence="4" id="KW-0547">Nucleotide-binding</keyword>
<dbReference type="RefSeq" id="WP_390258769.1">
    <property type="nucleotide sequence ID" value="NZ_JBHUGH010000001.1"/>
</dbReference>
<dbReference type="PANTHER" id="PTHR43875">
    <property type="entry name" value="MALTODEXTRIN IMPORT ATP-BINDING PROTEIN MSMX"/>
    <property type="match status" value="1"/>
</dbReference>
<evidence type="ECO:0000259" key="8">
    <source>
        <dbReference type="PROSITE" id="PS50893"/>
    </source>
</evidence>
<protein>
    <submittedName>
        <fullName evidence="9">ABC transporter ATP-binding protein</fullName>
    </submittedName>
</protein>
<keyword evidence="10" id="KW-1185">Reference proteome</keyword>
<dbReference type="SUPFAM" id="SSF52540">
    <property type="entry name" value="P-loop containing nucleoside triphosphate hydrolases"/>
    <property type="match status" value="1"/>
</dbReference>
<dbReference type="Proteomes" id="UP001597353">
    <property type="component" value="Unassembled WGS sequence"/>
</dbReference>
<comment type="similarity">
    <text evidence="1">Belongs to the ABC transporter superfamily.</text>
</comment>
<dbReference type="InterPro" id="IPR008995">
    <property type="entry name" value="Mo/tungstate-bd_C_term_dom"/>
</dbReference>
<accession>A0ABW4S164</accession>
<evidence type="ECO:0000256" key="3">
    <source>
        <dbReference type="ARBA" id="ARBA00022475"/>
    </source>
</evidence>
<dbReference type="SMART" id="SM00382">
    <property type="entry name" value="AAA"/>
    <property type="match status" value="1"/>
</dbReference>
<dbReference type="Gene3D" id="2.40.50.140">
    <property type="entry name" value="Nucleic acid-binding proteins"/>
    <property type="match status" value="1"/>
</dbReference>
<dbReference type="InterPro" id="IPR003593">
    <property type="entry name" value="AAA+_ATPase"/>
</dbReference>
<dbReference type="PROSITE" id="PS50893">
    <property type="entry name" value="ABC_TRANSPORTER_2"/>
    <property type="match status" value="1"/>
</dbReference>
<dbReference type="InterPro" id="IPR027417">
    <property type="entry name" value="P-loop_NTPase"/>
</dbReference>
<keyword evidence="2" id="KW-0813">Transport</keyword>
<dbReference type="InterPro" id="IPR012340">
    <property type="entry name" value="NA-bd_OB-fold"/>
</dbReference>
<feature type="domain" description="ABC transporter" evidence="8">
    <location>
        <begin position="18"/>
        <end position="248"/>
    </location>
</feature>
<dbReference type="InterPro" id="IPR003439">
    <property type="entry name" value="ABC_transporter-like_ATP-bd"/>
</dbReference>
<keyword evidence="5 9" id="KW-0067">ATP-binding</keyword>
<proteinExistence type="inferred from homology"/>
<evidence type="ECO:0000256" key="2">
    <source>
        <dbReference type="ARBA" id="ARBA00022448"/>
    </source>
</evidence>
<keyword evidence="7" id="KW-0472">Membrane</keyword>
<evidence type="ECO:0000313" key="9">
    <source>
        <dbReference type="EMBL" id="MFD1910818.1"/>
    </source>
</evidence>
<evidence type="ECO:0000256" key="7">
    <source>
        <dbReference type="ARBA" id="ARBA00023136"/>
    </source>
</evidence>
<comment type="caution">
    <text evidence="9">The sequence shown here is derived from an EMBL/GenBank/DDBJ whole genome shotgun (WGS) entry which is preliminary data.</text>
</comment>
<dbReference type="EMBL" id="JBHUGH010000001">
    <property type="protein sequence ID" value="MFD1910818.1"/>
    <property type="molecule type" value="Genomic_DNA"/>
</dbReference>